<keyword evidence="1" id="KW-0472">Membrane</keyword>
<organism evidence="2 3">
    <name type="scientific">Rothia terrae</name>
    <dbReference type="NCBI Taxonomy" id="396015"/>
    <lineage>
        <taxon>Bacteria</taxon>
        <taxon>Bacillati</taxon>
        <taxon>Actinomycetota</taxon>
        <taxon>Actinomycetes</taxon>
        <taxon>Micrococcales</taxon>
        <taxon>Micrococcaceae</taxon>
        <taxon>Rothia</taxon>
    </lineage>
</organism>
<keyword evidence="1" id="KW-0812">Transmembrane</keyword>
<sequence length="65" mass="7446">MEYLIALIPSVFAGVILYLILRWISSADRAERKAQKDAQDDAAAWYESVKNSKGTLRPFEERKSK</sequence>
<accession>A0A7H2BEB5</accession>
<dbReference type="RefSeq" id="WP_190724793.1">
    <property type="nucleotide sequence ID" value="NZ_CP061539.1"/>
</dbReference>
<reference evidence="2 3" key="1">
    <citation type="submission" date="2020-09" db="EMBL/GenBank/DDBJ databases">
        <title>Investigation of environmental microbes.</title>
        <authorList>
            <person name="Ou Y."/>
            <person name="Kang Q."/>
        </authorList>
    </citation>
    <scope>NUCLEOTIDE SEQUENCE [LARGE SCALE GENOMIC DNA]</scope>
    <source>
        <strain evidence="2 3">KJZ-14</strain>
    </source>
</reference>
<evidence type="ECO:0000313" key="2">
    <source>
        <dbReference type="EMBL" id="QNV38011.1"/>
    </source>
</evidence>
<gene>
    <name evidence="2" type="ORF">IDM49_01555</name>
</gene>
<dbReference type="Proteomes" id="UP000516404">
    <property type="component" value="Chromosome"/>
</dbReference>
<feature type="transmembrane region" description="Helical" evidence="1">
    <location>
        <begin position="6"/>
        <end position="24"/>
    </location>
</feature>
<keyword evidence="1" id="KW-1133">Transmembrane helix</keyword>
<name>A0A7H2BEB5_9MICC</name>
<proteinExistence type="predicted"/>
<keyword evidence="3" id="KW-1185">Reference proteome</keyword>
<dbReference type="KEGG" id="rter:IDM49_01555"/>
<evidence type="ECO:0000313" key="3">
    <source>
        <dbReference type="Proteomes" id="UP000516404"/>
    </source>
</evidence>
<protein>
    <submittedName>
        <fullName evidence="2">Uncharacterized protein</fullName>
    </submittedName>
</protein>
<dbReference type="GeneID" id="96622908"/>
<dbReference type="EMBL" id="CP061539">
    <property type="protein sequence ID" value="QNV38011.1"/>
    <property type="molecule type" value="Genomic_DNA"/>
</dbReference>
<dbReference type="AlphaFoldDB" id="A0A7H2BEB5"/>
<evidence type="ECO:0000256" key="1">
    <source>
        <dbReference type="SAM" id="Phobius"/>
    </source>
</evidence>